<accession>A0A138AEM9</accession>
<keyword evidence="1" id="KW-1133">Transmembrane helix</keyword>
<name>A0A138AEM9_9ACTN</name>
<dbReference type="Proteomes" id="UP000070258">
    <property type="component" value="Unassembled WGS sequence"/>
</dbReference>
<feature type="transmembrane region" description="Helical" evidence="1">
    <location>
        <begin position="29"/>
        <end position="46"/>
    </location>
</feature>
<evidence type="ECO:0000256" key="1">
    <source>
        <dbReference type="SAM" id="Phobius"/>
    </source>
</evidence>
<dbReference type="STRING" id="239498.AXK60_09125"/>
<dbReference type="AlphaFoldDB" id="A0A138AEM9"/>
<comment type="caution">
    <text evidence="2">The sequence shown here is derived from an EMBL/GenBank/DDBJ whole genome shotgun (WGS) entry which is preliminary data.</text>
</comment>
<organism evidence="2 3">
    <name type="scientific">Tsukamurella pseudospumae</name>
    <dbReference type="NCBI Taxonomy" id="239498"/>
    <lineage>
        <taxon>Bacteria</taxon>
        <taxon>Bacillati</taxon>
        <taxon>Actinomycetota</taxon>
        <taxon>Actinomycetes</taxon>
        <taxon>Mycobacteriales</taxon>
        <taxon>Tsukamurellaceae</taxon>
        <taxon>Tsukamurella</taxon>
    </lineage>
</organism>
<proteinExistence type="predicted"/>
<sequence>MFVHYLCLAAYAIGALSFVGWYLGSRRNPISLALIVMLVAIAYVVRHRMRIVGRRRCQTCGHAQRHQHRVCGNCRRLLEPAYVTHRSWYQL</sequence>
<keyword evidence="1" id="KW-0472">Membrane</keyword>
<evidence type="ECO:0000313" key="3">
    <source>
        <dbReference type="Proteomes" id="UP000070258"/>
    </source>
</evidence>
<keyword evidence="1" id="KW-0812">Transmembrane</keyword>
<protein>
    <submittedName>
        <fullName evidence="2">Uncharacterized protein</fullName>
    </submittedName>
</protein>
<gene>
    <name evidence="2" type="ORF">AXK60_09125</name>
</gene>
<feature type="transmembrane region" description="Helical" evidence="1">
    <location>
        <begin position="5"/>
        <end position="23"/>
    </location>
</feature>
<dbReference type="EMBL" id="LSRF01000044">
    <property type="protein sequence ID" value="KXP08815.1"/>
    <property type="molecule type" value="Genomic_DNA"/>
</dbReference>
<reference evidence="3" key="1">
    <citation type="submission" date="2016-02" db="EMBL/GenBank/DDBJ databases">
        <authorList>
            <person name="Wen L."/>
            <person name="He K."/>
            <person name="Yang H."/>
        </authorList>
    </citation>
    <scope>NUCLEOTIDE SEQUENCE [LARGE SCALE GENOMIC DNA]</scope>
    <source>
        <strain evidence="3">JCM 15929</strain>
    </source>
</reference>
<evidence type="ECO:0000313" key="2">
    <source>
        <dbReference type="EMBL" id="KXP08815.1"/>
    </source>
</evidence>